<keyword evidence="1" id="KW-1133">Transmembrane helix</keyword>
<accession>A0A1K2IPB7</accession>
<evidence type="ECO:0008006" key="4">
    <source>
        <dbReference type="Google" id="ProtNLM"/>
    </source>
</evidence>
<dbReference type="RefSeq" id="WP_072403237.1">
    <property type="nucleotide sequence ID" value="NZ_FPKV01000004.1"/>
</dbReference>
<proteinExistence type="predicted"/>
<organism evidence="2 3">
    <name type="scientific">Flaviramulus basaltis</name>
    <dbReference type="NCBI Taxonomy" id="369401"/>
    <lineage>
        <taxon>Bacteria</taxon>
        <taxon>Pseudomonadati</taxon>
        <taxon>Bacteroidota</taxon>
        <taxon>Flavobacteriia</taxon>
        <taxon>Flavobacteriales</taxon>
        <taxon>Flavobacteriaceae</taxon>
        <taxon>Flaviramulus</taxon>
    </lineage>
</organism>
<sequence>MSHIYLFFFANNLFLFSYYIYSIGVSKFEFLFIQTSKLFSNDIFKVDNKLSVINDCKSFTFFKKNRKRLDYEKRLKLKKYYQQLNRYLKTLDYLSYVEINSGFKNNIEQQLAEILNLKAKVQQDIIDITSKINQYKLKHKIIANT</sequence>
<protein>
    <recommendedName>
        <fullName evidence="4">Transmembrane protein</fullName>
    </recommendedName>
</protein>
<evidence type="ECO:0000256" key="1">
    <source>
        <dbReference type="SAM" id="Phobius"/>
    </source>
</evidence>
<dbReference type="AlphaFoldDB" id="A0A1K2IPB7"/>
<keyword evidence="1" id="KW-0472">Membrane</keyword>
<dbReference type="STRING" id="369401.SAMN05428642_10445"/>
<keyword evidence="1" id="KW-0812">Transmembrane</keyword>
<evidence type="ECO:0000313" key="2">
    <source>
        <dbReference type="EMBL" id="SFZ94284.1"/>
    </source>
</evidence>
<dbReference type="Proteomes" id="UP000182544">
    <property type="component" value="Unassembled WGS sequence"/>
</dbReference>
<name>A0A1K2IPB7_9FLAO</name>
<keyword evidence="3" id="KW-1185">Reference proteome</keyword>
<dbReference type="EMBL" id="FPKV01000004">
    <property type="protein sequence ID" value="SFZ94284.1"/>
    <property type="molecule type" value="Genomic_DNA"/>
</dbReference>
<evidence type="ECO:0000313" key="3">
    <source>
        <dbReference type="Proteomes" id="UP000182544"/>
    </source>
</evidence>
<reference evidence="2 3" key="1">
    <citation type="submission" date="2016-10" db="EMBL/GenBank/DDBJ databases">
        <authorList>
            <person name="de Groot N.N."/>
        </authorList>
    </citation>
    <scope>NUCLEOTIDE SEQUENCE [LARGE SCALE GENOMIC DNA]</scope>
    <source>
        <strain evidence="2 3">DSM 18180</strain>
    </source>
</reference>
<feature type="transmembrane region" description="Helical" evidence="1">
    <location>
        <begin position="6"/>
        <end position="24"/>
    </location>
</feature>
<gene>
    <name evidence="2" type="ORF">SAMN05428642_10445</name>
</gene>